<reference evidence="2" key="1">
    <citation type="submission" date="2023-11" db="EMBL/GenBank/DDBJ databases">
        <title>Genome assemblies of two species of porcelain crab, Petrolisthes cinctipes and Petrolisthes manimaculis (Anomura: Porcellanidae).</title>
        <authorList>
            <person name="Angst P."/>
        </authorList>
    </citation>
    <scope>NUCLEOTIDE SEQUENCE</scope>
    <source>
        <strain evidence="2">PB745_02</strain>
        <tissue evidence="2">Gill</tissue>
    </source>
</reference>
<proteinExistence type="predicted"/>
<evidence type="ECO:0000313" key="2">
    <source>
        <dbReference type="EMBL" id="KAK4287826.1"/>
    </source>
</evidence>
<feature type="compositionally biased region" description="Basic residues" evidence="1">
    <location>
        <begin position="608"/>
        <end position="617"/>
    </location>
</feature>
<name>A0AAE1TJV8_9EUCA</name>
<comment type="caution">
    <text evidence="2">The sequence shown here is derived from an EMBL/GenBank/DDBJ whole genome shotgun (WGS) entry which is preliminary data.</text>
</comment>
<accession>A0AAE1TJV8</accession>
<gene>
    <name evidence="2" type="ORF">Pmani_039115</name>
</gene>
<evidence type="ECO:0000256" key="1">
    <source>
        <dbReference type="SAM" id="MobiDB-lite"/>
    </source>
</evidence>
<protein>
    <submittedName>
        <fullName evidence="2">Uncharacterized protein</fullName>
    </submittedName>
</protein>
<feature type="region of interest" description="Disordered" evidence="1">
    <location>
        <begin position="598"/>
        <end position="617"/>
    </location>
</feature>
<keyword evidence="3" id="KW-1185">Reference proteome</keyword>
<sequence length="617" mass="69362">MMKVKRCLQKKSTETVMEGLAALHEKVKEVKGGVKTRKSYQYLINLLEKDPSLINLVQLADFQAIMILLQYDTPGNWKVLVPVIALILDERPSLIHEILPPDRLYLAEEATHSLLINQSPNHWYDLFILNLFVVHPSLEQVIAVVNRVRFIIKDATNSGWEKKDIVMEGVVALEMLNTWRSTLVNLPNWQECLQRWIIYFVKLTPASFPLLEPALTLVLDLLKEGINVNITKLVLMLEWVVNWLRIGWSNPCQNQRKVYLTGGTNILASIIQVLPHTLTSNQRQGLFRQFFMLLEKKLPAETLKIVVNCTCCILKKAEPRDLKWVVDKFPAVTSLAEQVFDSVPGQPASETLMIKGQIITELLRVLSPFSHYLLTLCVRYLAGHGPHPCLALVSSWVCSILQSGAYMETIMVKVVDDDGKLVSFLDRQLDHFRKHRDPLYLQSLSQTFSKLRLAEIQPTSTVSEVISALEYKENDTSTTKGVCIMLPCYLSQTIQPPKLTAELVDHIHQVLKTARSTYHPSFKQILATAANTIVPTLPSSSFHSSSVSLTPSPSVSLTPSPSVCSLSTSASLPTNFPSSSNRLLRSCSSYSLPVNPYQPTTITVPEKKKNKKNKCAS</sequence>
<organism evidence="2 3">
    <name type="scientific">Petrolisthes manimaculis</name>
    <dbReference type="NCBI Taxonomy" id="1843537"/>
    <lineage>
        <taxon>Eukaryota</taxon>
        <taxon>Metazoa</taxon>
        <taxon>Ecdysozoa</taxon>
        <taxon>Arthropoda</taxon>
        <taxon>Crustacea</taxon>
        <taxon>Multicrustacea</taxon>
        <taxon>Malacostraca</taxon>
        <taxon>Eumalacostraca</taxon>
        <taxon>Eucarida</taxon>
        <taxon>Decapoda</taxon>
        <taxon>Pleocyemata</taxon>
        <taxon>Anomura</taxon>
        <taxon>Galatheoidea</taxon>
        <taxon>Porcellanidae</taxon>
        <taxon>Petrolisthes</taxon>
    </lineage>
</organism>
<dbReference type="Proteomes" id="UP001292094">
    <property type="component" value="Unassembled WGS sequence"/>
</dbReference>
<evidence type="ECO:0000313" key="3">
    <source>
        <dbReference type="Proteomes" id="UP001292094"/>
    </source>
</evidence>
<dbReference type="AlphaFoldDB" id="A0AAE1TJV8"/>
<dbReference type="EMBL" id="JAWZYT010006642">
    <property type="protein sequence ID" value="KAK4287826.1"/>
    <property type="molecule type" value="Genomic_DNA"/>
</dbReference>